<keyword evidence="2" id="KW-1185">Reference proteome</keyword>
<evidence type="ECO:0000313" key="1">
    <source>
        <dbReference type="EMBL" id="KAJ3553388.1"/>
    </source>
</evidence>
<proteinExistence type="predicted"/>
<comment type="caution">
    <text evidence="1">The sequence shown here is derived from an EMBL/GenBank/DDBJ whole genome shotgun (WGS) entry which is preliminary data.</text>
</comment>
<gene>
    <name evidence="1" type="ORF">NM688_g3638</name>
</gene>
<dbReference type="EMBL" id="JANHOG010000545">
    <property type="protein sequence ID" value="KAJ3553388.1"/>
    <property type="molecule type" value="Genomic_DNA"/>
</dbReference>
<accession>A0ACC1T5B8</accession>
<name>A0ACC1T5B8_9APHY</name>
<reference evidence="1" key="1">
    <citation type="submission" date="2022-07" db="EMBL/GenBank/DDBJ databases">
        <title>Genome Sequence of Phlebia brevispora.</title>
        <authorList>
            <person name="Buettner E."/>
        </authorList>
    </citation>
    <scope>NUCLEOTIDE SEQUENCE</scope>
    <source>
        <strain evidence="1">MPL23</strain>
    </source>
</reference>
<sequence>MSTRQEAGPEREQKTETATAWRKHNTNVITLTWLSVIRYTATLLSSHQRFSELPACLLINPYRTSPYHFANIKPCIRPRGVERQQGQYPSIPITPLDLPRFLPTIGNDMPVEVEENHRRSVDTLHPPSAHDPEKSDPLPSFYSENSLAGRSNEHVSSVPDFFDPNFDVDATWLEDDSPYPEVRAAVANFDDPTMPVTTLRAWLFGIFWAMILPGVNQFFYFRYPTISLTSIVPLLVTFPMGRAWAKWTPEWRIFGMSLNPGPFTIKEHVLVTVMAGVGSTAAYATEIIAVQRVWYHQDFNFALDVGHVDTDDWLLRWRSSSEIGTLWVPQRAARVDRLRHTQLVEPASMIWPSTLVLCALYNTLHSATYSGMSTRDGLSRERFFTCAFVLATVWYIFPGYLFQALRYAQYLHLGVLDSAAERGQFSYFIVTTRLANIQSPLLQTVNLLFGYRSGMGYSILSFDWNQIALIGSPLATPWWAEANVFAGFIFFYWFLAPVLYVGRLLLRERDGPTDIDAVRKPHGVHRLLNARISSTLSYDNTGNTYDITRIVYPNTTFNRKAYEEYSPLFLSTTFALSYGLSFASITATIVHALLYFWRPIRIHLSRSLGEQPDIHAQLMARYRKVPEWWYACILGLPDPNDDLGPAYRASHSTCVYCPNWHDPSGDESSGRIECNHRAHRGIHATWQTGSNDDVQGHSLFPMAFTADFKLGHYMKIPPRAMFGSQVLATVVAGTTQLGVMSWMFSHIPDLCLSEQKNMSGFTCANTEVSKFLPSHLRASELSSDKVFATASIVALHWFSPTGCTRLLFFFIVGIICPLAVWLLTKRYPDSWLNYVNFPLMFTGLGLIPPATAVNYVPWAILGFIFQYILRRKYFSAWAKYNYVLSAALDAGTAIGTVLVYFCLQYPLNGTIGDNTVSQWWGNTVFRNTADWDGIPLRKPPAGGIFGPKTW</sequence>
<dbReference type="Proteomes" id="UP001148662">
    <property type="component" value="Unassembled WGS sequence"/>
</dbReference>
<organism evidence="1 2">
    <name type="scientific">Phlebia brevispora</name>
    <dbReference type="NCBI Taxonomy" id="194682"/>
    <lineage>
        <taxon>Eukaryota</taxon>
        <taxon>Fungi</taxon>
        <taxon>Dikarya</taxon>
        <taxon>Basidiomycota</taxon>
        <taxon>Agaricomycotina</taxon>
        <taxon>Agaricomycetes</taxon>
        <taxon>Polyporales</taxon>
        <taxon>Meruliaceae</taxon>
        <taxon>Phlebia</taxon>
    </lineage>
</organism>
<evidence type="ECO:0000313" key="2">
    <source>
        <dbReference type="Proteomes" id="UP001148662"/>
    </source>
</evidence>
<protein>
    <submittedName>
        <fullName evidence="1">Uncharacterized protein</fullName>
    </submittedName>
</protein>